<feature type="region of interest" description="Disordered" evidence="1">
    <location>
        <begin position="93"/>
        <end position="115"/>
    </location>
</feature>
<dbReference type="EMBL" id="ML977560">
    <property type="protein sequence ID" value="KAF2006111.1"/>
    <property type="molecule type" value="Genomic_DNA"/>
</dbReference>
<dbReference type="Proteomes" id="UP000799779">
    <property type="component" value="Unassembled WGS sequence"/>
</dbReference>
<organism evidence="3 4">
    <name type="scientific">Amniculicola lignicola CBS 123094</name>
    <dbReference type="NCBI Taxonomy" id="1392246"/>
    <lineage>
        <taxon>Eukaryota</taxon>
        <taxon>Fungi</taxon>
        <taxon>Dikarya</taxon>
        <taxon>Ascomycota</taxon>
        <taxon>Pezizomycotina</taxon>
        <taxon>Dothideomycetes</taxon>
        <taxon>Pleosporomycetidae</taxon>
        <taxon>Pleosporales</taxon>
        <taxon>Amniculicolaceae</taxon>
        <taxon>Amniculicola</taxon>
    </lineage>
</organism>
<evidence type="ECO:0000313" key="4">
    <source>
        <dbReference type="Proteomes" id="UP000799779"/>
    </source>
</evidence>
<reference evidence="3" key="1">
    <citation type="journal article" date="2020" name="Stud. Mycol.">
        <title>101 Dothideomycetes genomes: a test case for predicting lifestyles and emergence of pathogens.</title>
        <authorList>
            <person name="Haridas S."/>
            <person name="Albert R."/>
            <person name="Binder M."/>
            <person name="Bloem J."/>
            <person name="Labutti K."/>
            <person name="Salamov A."/>
            <person name="Andreopoulos B."/>
            <person name="Baker S."/>
            <person name="Barry K."/>
            <person name="Bills G."/>
            <person name="Bluhm B."/>
            <person name="Cannon C."/>
            <person name="Castanera R."/>
            <person name="Culley D."/>
            <person name="Daum C."/>
            <person name="Ezra D."/>
            <person name="Gonzalez J."/>
            <person name="Henrissat B."/>
            <person name="Kuo A."/>
            <person name="Liang C."/>
            <person name="Lipzen A."/>
            <person name="Lutzoni F."/>
            <person name="Magnuson J."/>
            <person name="Mondo S."/>
            <person name="Nolan M."/>
            <person name="Ohm R."/>
            <person name="Pangilinan J."/>
            <person name="Park H.-J."/>
            <person name="Ramirez L."/>
            <person name="Alfaro M."/>
            <person name="Sun H."/>
            <person name="Tritt A."/>
            <person name="Yoshinaga Y."/>
            <person name="Zwiers L.-H."/>
            <person name="Turgeon B."/>
            <person name="Goodwin S."/>
            <person name="Spatafora J."/>
            <person name="Crous P."/>
            <person name="Grigoriev I."/>
        </authorList>
    </citation>
    <scope>NUCLEOTIDE SEQUENCE</scope>
    <source>
        <strain evidence="3">CBS 123094</strain>
    </source>
</reference>
<dbReference type="AlphaFoldDB" id="A0A6A5X0M1"/>
<keyword evidence="2" id="KW-0812">Transmembrane</keyword>
<feature type="transmembrane region" description="Helical" evidence="2">
    <location>
        <begin position="54"/>
        <end position="83"/>
    </location>
</feature>
<sequence length="151" mass="18014">MPNFYFHSRRYSRSRSACLPTQKYNIPLGFPTLPFPVSRQHLGLSNSIINALSWILTIGFIILLLSVIALLLWCLFWGVRWLYRFLVGKWKERREKRKKGGGREGDDRSEYPPGMQVERVLERLRRREVERVLERLRRREVERRGRGMRGG</sequence>
<keyword evidence="2" id="KW-0472">Membrane</keyword>
<gene>
    <name evidence="3" type="ORF">P154DRAFT_559268</name>
</gene>
<keyword evidence="4" id="KW-1185">Reference proteome</keyword>
<proteinExistence type="predicted"/>
<protein>
    <submittedName>
        <fullName evidence="3">Uncharacterized protein</fullName>
    </submittedName>
</protein>
<evidence type="ECO:0000313" key="3">
    <source>
        <dbReference type="EMBL" id="KAF2006111.1"/>
    </source>
</evidence>
<accession>A0A6A5X0M1</accession>
<name>A0A6A5X0M1_9PLEO</name>
<feature type="compositionally biased region" description="Basic and acidic residues" evidence="1">
    <location>
        <begin position="101"/>
        <end position="110"/>
    </location>
</feature>
<evidence type="ECO:0000256" key="1">
    <source>
        <dbReference type="SAM" id="MobiDB-lite"/>
    </source>
</evidence>
<evidence type="ECO:0000256" key="2">
    <source>
        <dbReference type="SAM" id="Phobius"/>
    </source>
</evidence>
<keyword evidence="2" id="KW-1133">Transmembrane helix</keyword>